<keyword evidence="1" id="KW-1133">Transmembrane helix</keyword>
<name>A0A917CC44_9HYPH</name>
<feature type="transmembrane region" description="Helical" evidence="1">
    <location>
        <begin position="262"/>
        <end position="281"/>
    </location>
</feature>
<reference evidence="2" key="2">
    <citation type="submission" date="2020-09" db="EMBL/GenBank/DDBJ databases">
        <authorList>
            <person name="Sun Q."/>
            <person name="Sedlacek I."/>
        </authorList>
    </citation>
    <scope>NUCLEOTIDE SEQUENCE</scope>
    <source>
        <strain evidence="2">CCM 7897</strain>
    </source>
</reference>
<dbReference type="AlphaFoldDB" id="A0A917CC44"/>
<accession>A0A917CC44</accession>
<keyword evidence="1" id="KW-0812">Transmembrane</keyword>
<keyword evidence="1" id="KW-0472">Membrane</keyword>
<reference evidence="2" key="1">
    <citation type="journal article" date="2014" name="Int. J. Syst. Evol. Microbiol.">
        <title>Complete genome sequence of Corynebacterium casei LMG S-19264T (=DSM 44701T), isolated from a smear-ripened cheese.</title>
        <authorList>
            <consortium name="US DOE Joint Genome Institute (JGI-PGF)"/>
            <person name="Walter F."/>
            <person name="Albersmeier A."/>
            <person name="Kalinowski J."/>
            <person name="Ruckert C."/>
        </authorList>
    </citation>
    <scope>NUCLEOTIDE SEQUENCE</scope>
    <source>
        <strain evidence="2">CCM 7897</strain>
    </source>
</reference>
<dbReference type="RefSeq" id="WP_188583532.1">
    <property type="nucleotide sequence ID" value="NZ_BMCT01000009.1"/>
</dbReference>
<evidence type="ECO:0000313" key="3">
    <source>
        <dbReference type="Proteomes" id="UP000606044"/>
    </source>
</evidence>
<evidence type="ECO:0000313" key="2">
    <source>
        <dbReference type="EMBL" id="GGF83357.1"/>
    </source>
</evidence>
<feature type="transmembrane region" description="Helical" evidence="1">
    <location>
        <begin position="67"/>
        <end position="88"/>
    </location>
</feature>
<keyword evidence="3" id="KW-1185">Reference proteome</keyword>
<feature type="transmembrane region" description="Helical" evidence="1">
    <location>
        <begin position="319"/>
        <end position="344"/>
    </location>
</feature>
<feature type="transmembrane region" description="Helical" evidence="1">
    <location>
        <begin position="35"/>
        <end position="55"/>
    </location>
</feature>
<dbReference type="PANTHER" id="PTHR32024">
    <property type="entry name" value="TRK SYSTEM POTASSIUM UPTAKE PROTEIN TRKG-RELATED"/>
    <property type="match status" value="1"/>
</dbReference>
<feature type="transmembrane region" description="Helical" evidence="1">
    <location>
        <begin position="177"/>
        <end position="200"/>
    </location>
</feature>
<feature type="transmembrane region" description="Helical" evidence="1">
    <location>
        <begin position="442"/>
        <end position="469"/>
    </location>
</feature>
<sequence length="472" mass="48556">MIAAIRLLALVLALVAAAALVPTLASLAARDGMAGGFLATVLGCTFLSGAVYFSVHGRSGRMRRLHLFGAMAGLWVLVPLVAAPAIAFTTGMPMRAALLEAVSAFTTTGLTSVKQGPVGLFIWFALLQWSGGLLTIVTGIAVLAPAGVGGLPDRATGTGEAQEAIDLVDALRDVVPIYGAATLLAFVLLLLTGPSLYAAFCLATAVTSTGAHLPPEAHQMLAEGLATKWVMLPFLLWSATSVRWHKALASRRVNAAPEQTESLFIFGYWLVLGILLAAYFFRGEAHLSLADAVPDGLFAAASLISTTGLAPYAGAYAHVPAGLVLVVAFVGGGALSVAGGLKVLRVRAMLLRARGDLLRLVYPNLVQPSRTGEGGVGSAMRGVWVGAMALFMSVSVVLVVIASSMPSFDAALTAAVAVVSNTGPIYSEAGAGWPSLSALNPLAGLAAAFGMIAGRLETVGAFVLIHLAFWRN</sequence>
<dbReference type="EMBL" id="BMCT01000009">
    <property type="protein sequence ID" value="GGF83357.1"/>
    <property type="molecule type" value="Genomic_DNA"/>
</dbReference>
<gene>
    <name evidence="2" type="primary">trkH1</name>
    <name evidence="2" type="ORF">GCM10007301_49290</name>
</gene>
<feature type="transmembrane region" description="Helical" evidence="1">
    <location>
        <begin position="221"/>
        <end position="242"/>
    </location>
</feature>
<protein>
    <submittedName>
        <fullName evidence="2">Potassium transporter TrkH</fullName>
    </submittedName>
</protein>
<dbReference type="PANTHER" id="PTHR32024:SF2">
    <property type="entry name" value="TRK SYSTEM POTASSIUM UPTAKE PROTEIN TRKG-RELATED"/>
    <property type="match status" value="1"/>
</dbReference>
<dbReference type="Proteomes" id="UP000606044">
    <property type="component" value="Unassembled WGS sequence"/>
</dbReference>
<organism evidence="2 3">
    <name type="scientific">Azorhizobium oxalatiphilum</name>
    <dbReference type="NCBI Taxonomy" id="980631"/>
    <lineage>
        <taxon>Bacteria</taxon>
        <taxon>Pseudomonadati</taxon>
        <taxon>Pseudomonadota</taxon>
        <taxon>Alphaproteobacteria</taxon>
        <taxon>Hyphomicrobiales</taxon>
        <taxon>Xanthobacteraceae</taxon>
        <taxon>Azorhizobium</taxon>
    </lineage>
</organism>
<comment type="caution">
    <text evidence="2">The sequence shown here is derived from an EMBL/GenBank/DDBJ whole genome shotgun (WGS) entry which is preliminary data.</text>
</comment>
<proteinExistence type="predicted"/>
<feature type="transmembrane region" description="Helical" evidence="1">
    <location>
        <begin position="383"/>
        <end position="402"/>
    </location>
</feature>
<evidence type="ECO:0000256" key="1">
    <source>
        <dbReference type="SAM" id="Phobius"/>
    </source>
</evidence>
<feature type="transmembrane region" description="Helical" evidence="1">
    <location>
        <begin position="120"/>
        <end position="144"/>
    </location>
</feature>